<dbReference type="InterPro" id="IPR001584">
    <property type="entry name" value="Integrase_cat-core"/>
</dbReference>
<dbReference type="AlphaFoldDB" id="A0A9W3CJW8"/>
<dbReference type="InterPro" id="IPR056924">
    <property type="entry name" value="SH3_Tf2-1"/>
</dbReference>
<gene>
    <name evidence="3" type="primary">LOC130500869</name>
</gene>
<dbReference type="InterPro" id="IPR054722">
    <property type="entry name" value="PolX-like_BBD"/>
</dbReference>
<dbReference type="Proteomes" id="UP000504610">
    <property type="component" value="Unplaced"/>
</dbReference>
<dbReference type="Gene3D" id="1.10.340.70">
    <property type="match status" value="1"/>
</dbReference>
<accession>A0A9W3CJW8</accession>
<protein>
    <submittedName>
        <fullName evidence="3">Uncharacterized protein LOC130500869</fullName>
    </submittedName>
</protein>
<dbReference type="Pfam" id="PF24626">
    <property type="entry name" value="SH3_Tf2-1"/>
    <property type="match status" value="1"/>
</dbReference>
<dbReference type="InterPro" id="IPR041588">
    <property type="entry name" value="Integrase_H2C2"/>
</dbReference>
<dbReference type="GO" id="GO:0003676">
    <property type="term" value="F:nucleic acid binding"/>
    <property type="evidence" value="ECO:0007669"/>
    <property type="project" value="InterPro"/>
</dbReference>
<feature type="domain" description="Integrase catalytic" evidence="1">
    <location>
        <begin position="42"/>
        <end position="214"/>
    </location>
</feature>
<dbReference type="KEGG" id="rsz:130500869"/>
<evidence type="ECO:0000313" key="3">
    <source>
        <dbReference type="RefSeq" id="XP_056851789.1"/>
    </source>
</evidence>
<proteinExistence type="predicted"/>
<evidence type="ECO:0000313" key="2">
    <source>
        <dbReference type="Proteomes" id="UP000504610"/>
    </source>
</evidence>
<dbReference type="SUPFAM" id="SSF53098">
    <property type="entry name" value="Ribonuclease H-like"/>
    <property type="match status" value="1"/>
</dbReference>
<evidence type="ECO:0000259" key="1">
    <source>
        <dbReference type="PROSITE" id="PS50994"/>
    </source>
</evidence>
<dbReference type="InterPro" id="IPR036397">
    <property type="entry name" value="RNaseH_sf"/>
</dbReference>
<dbReference type="PANTHER" id="PTHR35046:SF26">
    <property type="entry name" value="RNA-DIRECTED DNA POLYMERASE"/>
    <property type="match status" value="1"/>
</dbReference>
<dbReference type="Pfam" id="PF17921">
    <property type="entry name" value="Integrase_H2C2"/>
    <property type="match status" value="1"/>
</dbReference>
<dbReference type="PROSITE" id="PS50994">
    <property type="entry name" value="INTEGRASE"/>
    <property type="match status" value="1"/>
</dbReference>
<dbReference type="Gene3D" id="3.30.420.10">
    <property type="entry name" value="Ribonuclease H-like superfamily/Ribonuclease H"/>
    <property type="match status" value="1"/>
</dbReference>
<organism evidence="2 3">
    <name type="scientific">Raphanus sativus</name>
    <name type="common">Radish</name>
    <name type="synonym">Raphanus raphanistrum var. sativus</name>
    <dbReference type="NCBI Taxonomy" id="3726"/>
    <lineage>
        <taxon>Eukaryota</taxon>
        <taxon>Viridiplantae</taxon>
        <taxon>Streptophyta</taxon>
        <taxon>Embryophyta</taxon>
        <taxon>Tracheophyta</taxon>
        <taxon>Spermatophyta</taxon>
        <taxon>Magnoliopsida</taxon>
        <taxon>eudicotyledons</taxon>
        <taxon>Gunneridae</taxon>
        <taxon>Pentapetalae</taxon>
        <taxon>rosids</taxon>
        <taxon>malvids</taxon>
        <taxon>Brassicales</taxon>
        <taxon>Brassicaceae</taxon>
        <taxon>Brassiceae</taxon>
        <taxon>Raphanus</taxon>
    </lineage>
</organism>
<dbReference type="OrthoDB" id="1109130at2759"/>
<keyword evidence="2" id="KW-1185">Reference proteome</keyword>
<name>A0A9W3CJW8_RAPSA</name>
<sequence>MYRDMKRYYHWVRMKADVAELVAKCPTCQLVKAEHQVPSGLFQNLPIPEWKWDHITMDFVTGFPTTKSKKDAVWVIVDRLTKSAHFLPIKKGDGVDEIVKIYIDEIVRLHGVPASIVSDRDPRFTSYFWRAFQKALVTIVNMSTSYHPQTDGQSERTIQTLEDMLRMITFKGRARVSGRRKLDPRFLGPFRILERVGAVAYKLDLPSEMDAYHNVFHVSQLRKCLTDQDIVLPEIPKDLGESALARDDARDLVGLLVSEVNLGKGDIRGDEWILDTGCSFHMTARDDVFINFKEVSGGRVRMANGTQTEVKGIGSVRFENPDGTTVVLHEVRYMPGISRNLISLGTLEVKG</sequence>
<dbReference type="GO" id="GO:0015074">
    <property type="term" value="P:DNA integration"/>
    <property type="evidence" value="ECO:0007669"/>
    <property type="project" value="InterPro"/>
</dbReference>
<reference evidence="3" key="1">
    <citation type="submission" date="2025-08" db="UniProtKB">
        <authorList>
            <consortium name="RefSeq"/>
        </authorList>
    </citation>
    <scope>IDENTIFICATION</scope>
    <source>
        <tissue evidence="3">Leaf</tissue>
    </source>
</reference>
<dbReference type="Pfam" id="PF22936">
    <property type="entry name" value="Pol_BBD"/>
    <property type="match status" value="1"/>
</dbReference>
<dbReference type="RefSeq" id="XP_056851789.1">
    <property type="nucleotide sequence ID" value="XM_056995809.1"/>
</dbReference>
<dbReference type="PANTHER" id="PTHR35046">
    <property type="entry name" value="ZINC KNUCKLE (CCHC-TYPE) FAMILY PROTEIN"/>
    <property type="match status" value="1"/>
</dbReference>
<dbReference type="GeneID" id="130500869"/>
<dbReference type="InterPro" id="IPR012337">
    <property type="entry name" value="RNaseH-like_sf"/>
</dbReference>